<gene>
    <name evidence="1" type="ORF">LCGC14_3013050</name>
</gene>
<name>A0A0F8WY35_9ZZZZ</name>
<dbReference type="AlphaFoldDB" id="A0A0F8WY35"/>
<reference evidence="1" key="1">
    <citation type="journal article" date="2015" name="Nature">
        <title>Complex archaea that bridge the gap between prokaryotes and eukaryotes.</title>
        <authorList>
            <person name="Spang A."/>
            <person name="Saw J.H."/>
            <person name="Jorgensen S.L."/>
            <person name="Zaremba-Niedzwiedzka K."/>
            <person name="Martijn J."/>
            <person name="Lind A.E."/>
            <person name="van Eijk R."/>
            <person name="Schleper C."/>
            <person name="Guy L."/>
            <person name="Ettema T.J."/>
        </authorList>
    </citation>
    <scope>NUCLEOTIDE SEQUENCE</scope>
</reference>
<sequence>MSFTIKSNHGTLEITKDFPKVMTKDQAILFSIEKWKAIAQFVESGAYPRDGGLPTCALCVKFHFDGTIPCSACPIMEATGLPTCDGTPYDDYTVAREDHNRTGMLEAAYAEIQFLLELLSHGEYIVRLGHGPLKASIRVKRAYSKEDALAQIETAFMHDVGDIYRFIGVKVSLDVAFDHKRIDLTDVEKV</sequence>
<organism evidence="1">
    <name type="scientific">marine sediment metagenome</name>
    <dbReference type="NCBI Taxonomy" id="412755"/>
    <lineage>
        <taxon>unclassified sequences</taxon>
        <taxon>metagenomes</taxon>
        <taxon>ecological metagenomes</taxon>
    </lineage>
</organism>
<evidence type="ECO:0000313" key="1">
    <source>
        <dbReference type="EMBL" id="KKK61568.1"/>
    </source>
</evidence>
<protein>
    <submittedName>
        <fullName evidence="1">Uncharacterized protein</fullName>
    </submittedName>
</protein>
<comment type="caution">
    <text evidence="1">The sequence shown here is derived from an EMBL/GenBank/DDBJ whole genome shotgun (WGS) entry which is preliminary data.</text>
</comment>
<proteinExistence type="predicted"/>
<dbReference type="EMBL" id="LAZR01062413">
    <property type="protein sequence ID" value="KKK61568.1"/>
    <property type="molecule type" value="Genomic_DNA"/>
</dbReference>
<accession>A0A0F8WY35</accession>